<sequence length="162" mass="18178">PISGLDDALAILIALKNLSIHGIICSFGNCAAEQVVKNVQKILSAHYHQYKAQLPPIYFGSMFPVSKIVRKTADISAKNEWHGYDGLGDVDEQLFDFEVQKLNVLTFQQFIEDFKQNPSEIISLGSLTSCYHIQKLCDFRIKVFAMCGCFPELFKSKAQCPV</sequence>
<dbReference type="Pfam" id="PF01156">
    <property type="entry name" value="IU_nuc_hydro"/>
    <property type="match status" value="1"/>
</dbReference>
<feature type="non-terminal residue" evidence="3">
    <location>
        <position position="1"/>
    </location>
</feature>
<dbReference type="AlphaFoldDB" id="A0A146KGU9"/>
<proteinExistence type="inferred from homology"/>
<accession>A0A146KGU9</accession>
<organism evidence="3">
    <name type="scientific">Trepomonas sp. PC1</name>
    <dbReference type="NCBI Taxonomy" id="1076344"/>
    <lineage>
        <taxon>Eukaryota</taxon>
        <taxon>Metamonada</taxon>
        <taxon>Diplomonadida</taxon>
        <taxon>Hexamitidae</taxon>
        <taxon>Hexamitinae</taxon>
        <taxon>Trepomonas</taxon>
    </lineage>
</organism>
<evidence type="ECO:0000259" key="2">
    <source>
        <dbReference type="Pfam" id="PF01156"/>
    </source>
</evidence>
<evidence type="ECO:0000256" key="1">
    <source>
        <dbReference type="ARBA" id="ARBA00009176"/>
    </source>
</evidence>
<name>A0A146KGU9_9EUKA</name>
<dbReference type="Gene3D" id="3.90.245.10">
    <property type="entry name" value="Ribonucleoside hydrolase-like"/>
    <property type="match status" value="1"/>
</dbReference>
<dbReference type="InterPro" id="IPR052775">
    <property type="entry name" value="IUN_hydrolase"/>
</dbReference>
<evidence type="ECO:0000313" key="3">
    <source>
        <dbReference type="EMBL" id="JAP94865.1"/>
    </source>
</evidence>
<comment type="similarity">
    <text evidence="1">Belongs to the IUNH family.</text>
</comment>
<dbReference type="EMBL" id="GDID01001741">
    <property type="protein sequence ID" value="JAP94865.1"/>
    <property type="molecule type" value="Transcribed_RNA"/>
</dbReference>
<dbReference type="InterPro" id="IPR036452">
    <property type="entry name" value="Ribo_hydro-like"/>
</dbReference>
<dbReference type="PANTHER" id="PTHR46190">
    <property type="entry name" value="SI:CH211-201H21.5-RELATED"/>
    <property type="match status" value="1"/>
</dbReference>
<protein>
    <submittedName>
        <fullName evidence="3">Inosine-uridine nucleoside N-ribohydrolase</fullName>
    </submittedName>
</protein>
<dbReference type="SUPFAM" id="SSF53590">
    <property type="entry name" value="Nucleoside hydrolase"/>
    <property type="match status" value="1"/>
</dbReference>
<dbReference type="InterPro" id="IPR001910">
    <property type="entry name" value="Inosine/uridine_hydrolase_dom"/>
</dbReference>
<dbReference type="PANTHER" id="PTHR46190:SF1">
    <property type="entry name" value="SI:CH211-201H21.5"/>
    <property type="match status" value="1"/>
</dbReference>
<feature type="non-terminal residue" evidence="3">
    <location>
        <position position="162"/>
    </location>
</feature>
<gene>
    <name evidence="3" type="ORF">TPC1_12330</name>
</gene>
<dbReference type="GO" id="GO:0016799">
    <property type="term" value="F:hydrolase activity, hydrolyzing N-glycosyl compounds"/>
    <property type="evidence" value="ECO:0007669"/>
    <property type="project" value="InterPro"/>
</dbReference>
<feature type="domain" description="Inosine/uridine-preferring nucleoside hydrolase" evidence="2">
    <location>
        <begin position="4"/>
        <end position="129"/>
    </location>
</feature>
<reference evidence="3" key="1">
    <citation type="submission" date="2015-07" db="EMBL/GenBank/DDBJ databases">
        <title>Adaptation to a free-living lifestyle via gene acquisitions in the diplomonad Trepomonas sp. PC1.</title>
        <authorList>
            <person name="Xu F."/>
            <person name="Jerlstrom-Hultqvist J."/>
            <person name="Kolisko M."/>
            <person name="Simpson A.G.B."/>
            <person name="Roger A.J."/>
            <person name="Svard S.G."/>
            <person name="Andersson J.O."/>
        </authorList>
    </citation>
    <scope>NUCLEOTIDE SEQUENCE</scope>
    <source>
        <strain evidence="3">PC1</strain>
    </source>
</reference>
<keyword evidence="3" id="KW-0378">Hydrolase</keyword>